<keyword evidence="1" id="KW-0067">ATP-binding</keyword>
<dbReference type="GO" id="GO:0005524">
    <property type="term" value="F:ATP binding"/>
    <property type="evidence" value="ECO:0007669"/>
    <property type="project" value="UniProtKB-UniRule"/>
</dbReference>
<dbReference type="EMBL" id="CP020925">
    <property type="protein sequence ID" value="ATP19906.1"/>
    <property type="molecule type" value="Genomic_DNA"/>
</dbReference>
<dbReference type="AlphaFoldDB" id="A0A0J9D2G1"/>
<keyword evidence="1" id="KW-0547">Nucleotide-binding</keyword>
<sequence length="332" mass="37105">MRIWFNRGFSLAPISAAMIAVDPTLEVYASVGEGMPAYEGPTETWVEPNLPVAQYVEWAREIVIARGIDILIPTRYRKALSQADLPCRVELPGSIETLALLEDKYDFAEAIRDEPFHLLTTPVETTWQLESSIFTFPEVHGEDAEPCVKPRKGVNGLGFWHLTKVNPTSHLLNPDERKIRVDLYLDAMRAQEVDGPIDELVLMEFLPGPEISFDILAHHGRLLKAVARTKQENGRQRIQSEHPLKDAAARLIELFNLHGVVNVQFRKAKDGSWKALEINSRPAGGVVYGEKVGARIIADWAGLLTSRLTPDSIDRRSIDTEIAISNTVLEVS</sequence>
<dbReference type="InterPro" id="IPR011761">
    <property type="entry name" value="ATP-grasp"/>
</dbReference>
<dbReference type="Pfam" id="PF15632">
    <property type="entry name" value="ATPgrasp_Ter"/>
    <property type="match status" value="1"/>
</dbReference>
<evidence type="ECO:0000256" key="1">
    <source>
        <dbReference type="PROSITE-ProRule" id="PRU00409"/>
    </source>
</evidence>
<dbReference type="PROSITE" id="PS50975">
    <property type="entry name" value="ATP_GRASP"/>
    <property type="match status" value="1"/>
</dbReference>
<accession>A0A0J9D2G1</accession>
<gene>
    <name evidence="3" type="ORF">BV87_16885</name>
</gene>
<organism evidence="3 4">
    <name type="scientific">Sphingobium yanoikuyae</name>
    <name type="common">Sphingomonas yanoikuyae</name>
    <dbReference type="NCBI Taxonomy" id="13690"/>
    <lineage>
        <taxon>Bacteria</taxon>
        <taxon>Pseudomonadati</taxon>
        <taxon>Pseudomonadota</taxon>
        <taxon>Alphaproteobacteria</taxon>
        <taxon>Sphingomonadales</taxon>
        <taxon>Sphingomonadaceae</taxon>
        <taxon>Sphingobium</taxon>
    </lineage>
</organism>
<protein>
    <submittedName>
        <fullName evidence="3">ATP-dependent carboxylate-amine ligase</fullName>
    </submittedName>
</protein>
<evidence type="ECO:0000313" key="4">
    <source>
        <dbReference type="Proteomes" id="UP000037029"/>
    </source>
</evidence>
<keyword evidence="3" id="KW-0436">Ligase</keyword>
<dbReference type="RefSeq" id="WP_017500768.1">
    <property type="nucleotide sequence ID" value="NZ_CP020925.1"/>
</dbReference>
<evidence type="ECO:0000259" key="2">
    <source>
        <dbReference type="PROSITE" id="PS50975"/>
    </source>
</evidence>
<dbReference type="GO" id="GO:0016874">
    <property type="term" value="F:ligase activity"/>
    <property type="evidence" value="ECO:0007669"/>
    <property type="project" value="UniProtKB-KW"/>
</dbReference>
<evidence type="ECO:0000313" key="3">
    <source>
        <dbReference type="EMBL" id="ATP19906.1"/>
    </source>
</evidence>
<dbReference type="GO" id="GO:0046872">
    <property type="term" value="F:metal ion binding"/>
    <property type="evidence" value="ECO:0007669"/>
    <property type="project" value="InterPro"/>
</dbReference>
<feature type="domain" description="ATP-grasp" evidence="2">
    <location>
        <begin position="244"/>
        <end position="305"/>
    </location>
</feature>
<proteinExistence type="predicted"/>
<reference evidence="3 4" key="1">
    <citation type="submission" date="2017-04" db="EMBL/GenBank/DDBJ databases">
        <title>Characterization, genome and methylation analysis of a phthalic acid esters degrading strain Sphingobium yanoikuyae SHJ.</title>
        <authorList>
            <person name="Feng L."/>
        </authorList>
    </citation>
    <scope>NUCLEOTIDE SEQUENCE [LARGE SCALE GENOMIC DNA]</scope>
    <source>
        <strain evidence="3 4">SHJ</strain>
    </source>
</reference>
<dbReference type="SUPFAM" id="SSF56059">
    <property type="entry name" value="Glutathione synthetase ATP-binding domain-like"/>
    <property type="match status" value="1"/>
</dbReference>
<dbReference type="Proteomes" id="UP000037029">
    <property type="component" value="Chromosome"/>
</dbReference>
<dbReference type="Gene3D" id="3.30.470.20">
    <property type="entry name" value="ATP-grasp fold, B domain"/>
    <property type="match status" value="1"/>
</dbReference>
<name>A0A0J9D2G1_SPHYA</name>